<dbReference type="EMBL" id="CAFBRB010000072">
    <property type="protein sequence ID" value="CAB5075358.1"/>
    <property type="molecule type" value="Genomic_DNA"/>
</dbReference>
<dbReference type="PANTHER" id="PTHR46210">
    <property type="entry name" value="FHA DOMAIN-CONTAINING PROTEIN"/>
    <property type="match status" value="1"/>
</dbReference>
<organism evidence="4">
    <name type="scientific">freshwater metagenome</name>
    <dbReference type="NCBI Taxonomy" id="449393"/>
    <lineage>
        <taxon>unclassified sequences</taxon>
        <taxon>metagenomes</taxon>
        <taxon>ecological metagenomes</taxon>
    </lineage>
</organism>
<feature type="domain" description="FHA" evidence="1">
    <location>
        <begin position="73"/>
        <end position="123"/>
    </location>
</feature>
<proteinExistence type="predicted"/>
<dbReference type="InterPro" id="IPR008984">
    <property type="entry name" value="SMAD_FHA_dom_sf"/>
</dbReference>
<evidence type="ECO:0000313" key="3">
    <source>
        <dbReference type="EMBL" id="CAB4767895.1"/>
    </source>
</evidence>
<dbReference type="Gene3D" id="2.60.200.20">
    <property type="match status" value="1"/>
</dbReference>
<gene>
    <name evidence="2" type="ORF">UFOPK2254_00859</name>
    <name evidence="3" type="ORF">UFOPK2907_00381</name>
    <name evidence="4" type="ORF">UFOPK3241_00427</name>
    <name evidence="5" type="ORF">UFOPK3937_01193</name>
    <name evidence="6" type="ORF">UFOPK4401_00758</name>
</gene>
<evidence type="ECO:0000313" key="2">
    <source>
        <dbReference type="EMBL" id="CAB4662878.1"/>
    </source>
</evidence>
<name>A0A6J7BBC5_9ZZZZ</name>
<protein>
    <submittedName>
        <fullName evidence="4">Unannotated protein</fullName>
    </submittedName>
</protein>
<reference evidence="4" key="1">
    <citation type="submission" date="2020-05" db="EMBL/GenBank/DDBJ databases">
        <authorList>
            <person name="Chiriac C."/>
            <person name="Salcher M."/>
            <person name="Ghai R."/>
            <person name="Kavagutti S V."/>
        </authorList>
    </citation>
    <scope>NUCLEOTIDE SEQUENCE</scope>
</reference>
<dbReference type="EMBL" id="CAFAZX010000015">
    <property type="protein sequence ID" value="CAB4841309.1"/>
    <property type="molecule type" value="Genomic_DNA"/>
</dbReference>
<dbReference type="PANTHER" id="PTHR46210:SF1">
    <property type="entry name" value="FHA DOMAIN-CONTAINING PROTEIN"/>
    <property type="match status" value="1"/>
</dbReference>
<dbReference type="PROSITE" id="PS50006">
    <property type="entry name" value="FHA_DOMAIN"/>
    <property type="match status" value="1"/>
</dbReference>
<dbReference type="InterPro" id="IPR000253">
    <property type="entry name" value="FHA_dom"/>
</dbReference>
<evidence type="ECO:0000313" key="4">
    <source>
        <dbReference type="EMBL" id="CAB4841309.1"/>
    </source>
</evidence>
<accession>A0A6J7BBC5</accession>
<sequence>MEEAKANLDLTTTLHLGVRAVVGSGNTEINSEVLNLLTEEERETLNNRNPHDAMLIVHRGPSRGARFLLNADATIGRSPESDIFLDDVTVSRHHASIAMISQGSYVLKDCGSLNGTYVNNNSVTEISLKTADEIQIGKFHMLFFGGK</sequence>
<evidence type="ECO:0000259" key="1">
    <source>
        <dbReference type="PROSITE" id="PS50006"/>
    </source>
</evidence>
<dbReference type="AlphaFoldDB" id="A0A6J7BBC5"/>
<dbReference type="SUPFAM" id="SSF49879">
    <property type="entry name" value="SMAD/FHA domain"/>
    <property type="match status" value="1"/>
</dbReference>
<dbReference type="EMBL" id="CAFBOJ010000162">
    <property type="protein sequence ID" value="CAB4989303.1"/>
    <property type="molecule type" value="Genomic_DNA"/>
</dbReference>
<evidence type="ECO:0000313" key="6">
    <source>
        <dbReference type="EMBL" id="CAB5075358.1"/>
    </source>
</evidence>
<evidence type="ECO:0000313" key="5">
    <source>
        <dbReference type="EMBL" id="CAB4989303.1"/>
    </source>
</evidence>
<dbReference type="EMBL" id="CAEZWO010000078">
    <property type="protein sequence ID" value="CAB4662878.1"/>
    <property type="molecule type" value="Genomic_DNA"/>
</dbReference>
<dbReference type="EMBL" id="CAEZZR010000023">
    <property type="protein sequence ID" value="CAB4767895.1"/>
    <property type="molecule type" value="Genomic_DNA"/>
</dbReference>
<dbReference type="Pfam" id="PF00498">
    <property type="entry name" value="FHA"/>
    <property type="match status" value="1"/>
</dbReference>
<dbReference type="SMART" id="SM00240">
    <property type="entry name" value="FHA"/>
    <property type="match status" value="1"/>
</dbReference>